<organism evidence="1">
    <name type="scientific">Lotus japonicus</name>
    <name type="common">Lotus corniculatus var. japonicus</name>
    <dbReference type="NCBI Taxonomy" id="34305"/>
    <lineage>
        <taxon>Eukaryota</taxon>
        <taxon>Viridiplantae</taxon>
        <taxon>Streptophyta</taxon>
        <taxon>Embryophyta</taxon>
        <taxon>Tracheophyta</taxon>
        <taxon>Spermatophyta</taxon>
        <taxon>Magnoliopsida</taxon>
        <taxon>eudicotyledons</taxon>
        <taxon>Gunneridae</taxon>
        <taxon>Pentapetalae</taxon>
        <taxon>rosids</taxon>
        <taxon>fabids</taxon>
        <taxon>Fabales</taxon>
        <taxon>Fabaceae</taxon>
        <taxon>Papilionoideae</taxon>
        <taxon>50 kb inversion clade</taxon>
        <taxon>NPAAA clade</taxon>
        <taxon>Hologalegina</taxon>
        <taxon>robinioid clade</taxon>
        <taxon>Loteae</taxon>
        <taxon>Lotus</taxon>
    </lineage>
</organism>
<name>I3T925_LOTJA</name>
<sequence length="63" mass="7392">MDPIQFNGIFHSHFFPSREFYKTLGLTNLEYPTFRQFTGFNKQSIFYDQGCSTFCSSDPSISY</sequence>
<evidence type="ECO:0000313" key="1">
    <source>
        <dbReference type="EMBL" id="AFK49017.1"/>
    </source>
</evidence>
<accession>I3T925</accession>
<proteinExistence type="evidence at transcript level"/>
<dbReference type="EMBL" id="BT149223">
    <property type="protein sequence ID" value="AFK49017.1"/>
    <property type="molecule type" value="mRNA"/>
</dbReference>
<dbReference type="AlphaFoldDB" id="I3T925"/>
<protein>
    <submittedName>
        <fullName evidence="1">Uncharacterized protein</fullName>
    </submittedName>
</protein>
<reference evidence="1" key="1">
    <citation type="submission" date="2012-05" db="EMBL/GenBank/DDBJ databases">
        <authorList>
            <person name="Krishnakumar V."/>
            <person name="Cheung F."/>
            <person name="Xiao Y."/>
            <person name="Chan A."/>
            <person name="Moskal W.A."/>
            <person name="Town C.D."/>
        </authorList>
    </citation>
    <scope>NUCLEOTIDE SEQUENCE</scope>
</reference>